<dbReference type="InterPro" id="IPR050312">
    <property type="entry name" value="IolE/XylAMocC-like"/>
</dbReference>
<gene>
    <name evidence="2" type="ORF">NQ502_06320</name>
</gene>
<proteinExistence type="predicted"/>
<name>A0ABY5VKE9_9FIRM</name>
<feature type="domain" description="Xylose isomerase-like TIM barrel" evidence="1">
    <location>
        <begin position="30"/>
        <end position="302"/>
    </location>
</feature>
<keyword evidence="3" id="KW-1185">Reference proteome</keyword>
<evidence type="ECO:0000259" key="1">
    <source>
        <dbReference type="Pfam" id="PF01261"/>
    </source>
</evidence>
<evidence type="ECO:0000313" key="2">
    <source>
        <dbReference type="EMBL" id="UWP60643.1"/>
    </source>
</evidence>
<sequence>MRISICGAPCCWGVDDVKNPYNPPWQRVLREAGEAGYRAIELGPYGYLPADVGTVSDELTKNGLSVVAGTIFDNLLDEENYENVLRQTDEICSLITKLPVLPKYEEQHFPTPYLTVMDWGHDERDYAAGHSDRAPRLSQEKWSVMMRHIKGICERAAEYGVRPVIHPHAGGYIEFADEIEAVVRDIPREIAGLCLDTGHLYYSGMDPCEWLERYPDRLDYVHFKDVNDSVYREVLGERIRFFEGCAKGSMCPIGTGTLDYPKIQETLKKIGYSGYITIEQERDPRNADTSLRDVRKSVSYLKSVGYNI</sequence>
<protein>
    <submittedName>
        <fullName evidence="2">Sugar phosphate isomerase/epimerase</fullName>
    </submittedName>
</protein>
<dbReference type="InterPro" id="IPR013022">
    <property type="entry name" value="Xyl_isomerase-like_TIM-brl"/>
</dbReference>
<dbReference type="SUPFAM" id="SSF51658">
    <property type="entry name" value="Xylose isomerase-like"/>
    <property type="match status" value="1"/>
</dbReference>
<dbReference type="EMBL" id="CP102290">
    <property type="protein sequence ID" value="UWP60643.1"/>
    <property type="molecule type" value="Genomic_DNA"/>
</dbReference>
<dbReference type="Gene3D" id="3.20.20.150">
    <property type="entry name" value="Divalent-metal-dependent TIM barrel enzymes"/>
    <property type="match status" value="1"/>
</dbReference>
<dbReference type="Pfam" id="PF01261">
    <property type="entry name" value="AP_endonuc_2"/>
    <property type="match status" value="1"/>
</dbReference>
<keyword evidence="2" id="KW-0413">Isomerase</keyword>
<dbReference type="RefSeq" id="WP_028530437.1">
    <property type="nucleotide sequence ID" value="NZ_CABLBR010000002.1"/>
</dbReference>
<dbReference type="Proteomes" id="UP001060164">
    <property type="component" value="Chromosome"/>
</dbReference>
<reference evidence="2" key="1">
    <citation type="journal article" date="2022" name="Cell">
        <title>Design, construction, and in vivo augmentation of a complex gut microbiome.</title>
        <authorList>
            <person name="Cheng A.G."/>
            <person name="Ho P.Y."/>
            <person name="Aranda-Diaz A."/>
            <person name="Jain S."/>
            <person name="Yu F.B."/>
            <person name="Meng X."/>
            <person name="Wang M."/>
            <person name="Iakiviak M."/>
            <person name="Nagashima K."/>
            <person name="Zhao A."/>
            <person name="Murugkar P."/>
            <person name="Patil A."/>
            <person name="Atabakhsh K."/>
            <person name="Weakley A."/>
            <person name="Yan J."/>
            <person name="Brumbaugh A.R."/>
            <person name="Higginbottom S."/>
            <person name="Dimas A."/>
            <person name="Shiver A.L."/>
            <person name="Deutschbauer A."/>
            <person name="Neff N."/>
            <person name="Sonnenburg J.L."/>
            <person name="Huang K.C."/>
            <person name="Fischbach M.A."/>
        </authorList>
    </citation>
    <scope>NUCLEOTIDE SEQUENCE</scope>
    <source>
        <strain evidence="2">DSM 19829</strain>
    </source>
</reference>
<accession>A0ABY5VKE9</accession>
<dbReference type="InterPro" id="IPR036237">
    <property type="entry name" value="Xyl_isomerase-like_sf"/>
</dbReference>
<evidence type="ECO:0000313" key="3">
    <source>
        <dbReference type="Proteomes" id="UP001060164"/>
    </source>
</evidence>
<dbReference type="PANTHER" id="PTHR12110">
    <property type="entry name" value="HYDROXYPYRUVATE ISOMERASE"/>
    <property type="match status" value="1"/>
</dbReference>
<dbReference type="GO" id="GO:0016853">
    <property type="term" value="F:isomerase activity"/>
    <property type="evidence" value="ECO:0007669"/>
    <property type="project" value="UniProtKB-KW"/>
</dbReference>
<dbReference type="PANTHER" id="PTHR12110:SF41">
    <property type="entry name" value="INOSOSE DEHYDRATASE"/>
    <property type="match status" value="1"/>
</dbReference>
<organism evidence="2 3">
    <name type="scientific">Ruminococcus gauvreauii</name>
    <dbReference type="NCBI Taxonomy" id="438033"/>
    <lineage>
        <taxon>Bacteria</taxon>
        <taxon>Bacillati</taxon>
        <taxon>Bacillota</taxon>
        <taxon>Clostridia</taxon>
        <taxon>Eubacteriales</taxon>
        <taxon>Oscillospiraceae</taxon>
        <taxon>Ruminococcus</taxon>
    </lineage>
</organism>